<dbReference type="Gene3D" id="3.40.470.10">
    <property type="entry name" value="Uracil-DNA glycosylase-like domain"/>
    <property type="match status" value="1"/>
</dbReference>
<accession>A0A6I4TF34</accession>
<name>A0A6I4TF34_9SPHN</name>
<dbReference type="AlphaFoldDB" id="A0A6I4TF34"/>
<feature type="domain" description="Uracil-DNA glycosylase-like" evidence="1">
    <location>
        <begin position="99"/>
        <end position="185"/>
    </location>
</feature>
<dbReference type="SUPFAM" id="SSF52141">
    <property type="entry name" value="Uracil-DNA glycosylase-like"/>
    <property type="match status" value="1"/>
</dbReference>
<organism evidence="2 3">
    <name type="scientific">Tsuneonella aeria</name>
    <dbReference type="NCBI Taxonomy" id="1837929"/>
    <lineage>
        <taxon>Bacteria</taxon>
        <taxon>Pseudomonadati</taxon>
        <taxon>Pseudomonadota</taxon>
        <taxon>Alphaproteobacteria</taxon>
        <taxon>Sphingomonadales</taxon>
        <taxon>Erythrobacteraceae</taxon>
        <taxon>Tsuneonella</taxon>
    </lineage>
</organism>
<dbReference type="Proteomes" id="UP000439522">
    <property type="component" value="Unassembled WGS sequence"/>
</dbReference>
<evidence type="ECO:0000259" key="1">
    <source>
        <dbReference type="Pfam" id="PF03167"/>
    </source>
</evidence>
<dbReference type="Pfam" id="PF03167">
    <property type="entry name" value="UDG"/>
    <property type="match status" value="1"/>
</dbReference>
<evidence type="ECO:0000313" key="3">
    <source>
        <dbReference type="Proteomes" id="UP000439522"/>
    </source>
</evidence>
<protein>
    <submittedName>
        <fullName evidence="2">Uracil-DNA glycosylase</fullName>
    </submittedName>
</protein>
<dbReference type="OrthoDB" id="64750at2"/>
<comment type="caution">
    <text evidence="2">The sequence shown here is derived from an EMBL/GenBank/DDBJ whole genome shotgun (WGS) entry which is preliminary data.</text>
</comment>
<evidence type="ECO:0000313" key="2">
    <source>
        <dbReference type="EMBL" id="MXO74785.1"/>
    </source>
</evidence>
<dbReference type="InterPro" id="IPR005122">
    <property type="entry name" value="Uracil-DNA_glycosylase-like"/>
</dbReference>
<proteinExistence type="predicted"/>
<keyword evidence="3" id="KW-1185">Reference proteome</keyword>
<sequence>MSPEQPRAMRNPAVRAARLAALYERHIAPLTDFVHWLRARDSNEYPYFDPADGGVEASILFLLEKPGPMTVPEGKGLRQGSGFISRDNDDPTAEASFRFYREAGVDRQQSVIWNVIPGWNGTIKVAPAELRAGVEDLATVLELLSRLNTIVLVGRKAARAEPLIRQLGDYAIFNSAHPSGQVRAGNPHLWAEIPVTWKAAWEETLRRLRSEH</sequence>
<dbReference type="EMBL" id="WTZA01000001">
    <property type="protein sequence ID" value="MXO74785.1"/>
    <property type="molecule type" value="Genomic_DNA"/>
</dbReference>
<reference evidence="2 3" key="1">
    <citation type="submission" date="2019-12" db="EMBL/GenBank/DDBJ databases">
        <title>Genomic-based taxomic classification of the family Erythrobacteraceae.</title>
        <authorList>
            <person name="Xu L."/>
        </authorList>
    </citation>
    <scope>NUCLEOTIDE SEQUENCE [LARGE SCALE GENOMIC DNA]</scope>
    <source>
        <strain evidence="2 3">100921-2</strain>
    </source>
</reference>
<dbReference type="CDD" id="cd10035">
    <property type="entry name" value="UDG_like"/>
    <property type="match status" value="1"/>
</dbReference>
<gene>
    <name evidence="2" type="ORF">GRI40_06065</name>
</gene>
<dbReference type="InterPro" id="IPR036895">
    <property type="entry name" value="Uracil-DNA_glycosylase-like_sf"/>
</dbReference>